<name>A0AAE8N4B8_9PEZI</name>
<accession>A0AAE8N4B8</accession>
<feature type="compositionally biased region" description="Acidic residues" evidence="1">
    <location>
        <begin position="97"/>
        <end position="116"/>
    </location>
</feature>
<keyword evidence="4" id="KW-1185">Reference proteome</keyword>
<comment type="caution">
    <text evidence="3">The sequence shown here is derived from an EMBL/GenBank/DDBJ whole genome shotgun (WGS) entry which is preliminary data.</text>
</comment>
<dbReference type="SMART" id="SM00974">
    <property type="entry name" value="T5orf172"/>
    <property type="match status" value="1"/>
</dbReference>
<dbReference type="AlphaFoldDB" id="A0AAE8N4B8"/>
<feature type="compositionally biased region" description="Basic and acidic residues" evidence="1">
    <location>
        <begin position="390"/>
        <end position="401"/>
    </location>
</feature>
<protein>
    <recommendedName>
        <fullName evidence="2">Bacteriophage T5 Orf172 DNA-binding domain-containing protein</fullName>
    </recommendedName>
</protein>
<feature type="region of interest" description="Disordered" evidence="1">
    <location>
        <begin position="187"/>
        <end position="211"/>
    </location>
</feature>
<organism evidence="3 4">
    <name type="scientific">Cephalotrichum gorgonifer</name>
    <dbReference type="NCBI Taxonomy" id="2041049"/>
    <lineage>
        <taxon>Eukaryota</taxon>
        <taxon>Fungi</taxon>
        <taxon>Dikarya</taxon>
        <taxon>Ascomycota</taxon>
        <taxon>Pezizomycotina</taxon>
        <taxon>Sordariomycetes</taxon>
        <taxon>Hypocreomycetidae</taxon>
        <taxon>Microascales</taxon>
        <taxon>Microascaceae</taxon>
        <taxon>Cephalotrichum</taxon>
    </lineage>
</organism>
<dbReference type="Pfam" id="PF10544">
    <property type="entry name" value="T5orf172"/>
    <property type="match status" value="1"/>
</dbReference>
<proteinExistence type="predicted"/>
<dbReference type="InterPro" id="IPR018306">
    <property type="entry name" value="Phage_T5_Orf172_DNA-bd"/>
</dbReference>
<gene>
    <name evidence="3" type="ORF">DNG_07285</name>
</gene>
<evidence type="ECO:0000313" key="3">
    <source>
        <dbReference type="EMBL" id="SPO04600.1"/>
    </source>
</evidence>
<dbReference type="Proteomes" id="UP001187682">
    <property type="component" value="Unassembled WGS sequence"/>
</dbReference>
<dbReference type="EMBL" id="ONZQ02000010">
    <property type="protein sequence ID" value="SPO04600.1"/>
    <property type="molecule type" value="Genomic_DNA"/>
</dbReference>
<sequence length="519" mass="56607">MSFPDLTDISGWYEISNSPHSESTFRVNHDEMEWRAQLIGETGEGSLQDSQAIADSEQAFGSDDGGAHGGWASEESGGDEDGDVEVGDGDVTLCSDEASDEDGDDNGDETDCEDEIVVATEDSYPSSNTRTRPSESVARSRSAIARVPEFQTPSSTNPEGDSLLQGATLVDSNPSRLALTYDTLDLQPEEGENAPSPEPPHNIPSPPGKAGDQFPYIPGVGWIDLAPRYSDTKKIIARIEKKYSKTESQLGVVYILKHKNYKNLFKVGTTKREMEERLSDGRVCEKDNSEVVYLPETTFWGAARAEALVKADMVNRNLAIRTCQHCSTPKSIRSHTEWFKTSPDDVQKCVEFWEDFVKKQCDEDGFRGNMVSVLKQVLLAAGASSPSSTERSRRPVEKSEEPSPSLGRAGRRPTPAINVDSEEEDDDDDTNVNKSSEAKEPTQKHMKKGSMPFSSDKTVTNNVALEDIPLPKIGTRSSKRGKPPVAHAGRGITKPATRRITSSAVKSVLVPIQAAQAPV</sequence>
<evidence type="ECO:0000313" key="4">
    <source>
        <dbReference type="Proteomes" id="UP001187682"/>
    </source>
</evidence>
<feature type="compositionally biased region" description="Polar residues" evidence="1">
    <location>
        <begin position="452"/>
        <end position="463"/>
    </location>
</feature>
<feature type="region of interest" description="Disordered" evidence="1">
    <location>
        <begin position="39"/>
        <end position="171"/>
    </location>
</feature>
<feature type="compositionally biased region" description="Pro residues" evidence="1">
    <location>
        <begin position="196"/>
        <end position="207"/>
    </location>
</feature>
<feature type="domain" description="Bacteriophage T5 Orf172 DNA-binding" evidence="2">
    <location>
        <begin position="259"/>
        <end position="353"/>
    </location>
</feature>
<feature type="compositionally biased region" description="Acidic residues" evidence="1">
    <location>
        <begin position="76"/>
        <end position="88"/>
    </location>
</feature>
<feature type="compositionally biased region" description="Acidic residues" evidence="1">
    <location>
        <begin position="420"/>
        <end position="430"/>
    </location>
</feature>
<evidence type="ECO:0000256" key="1">
    <source>
        <dbReference type="SAM" id="MobiDB-lite"/>
    </source>
</evidence>
<reference evidence="3" key="1">
    <citation type="submission" date="2018-03" db="EMBL/GenBank/DDBJ databases">
        <authorList>
            <person name="Guldener U."/>
        </authorList>
    </citation>
    <scope>NUCLEOTIDE SEQUENCE</scope>
</reference>
<feature type="region of interest" description="Disordered" evidence="1">
    <location>
        <begin position="381"/>
        <end position="494"/>
    </location>
</feature>
<evidence type="ECO:0000259" key="2">
    <source>
        <dbReference type="SMART" id="SM00974"/>
    </source>
</evidence>